<dbReference type="HOGENOM" id="CLU_011998_0_0_1"/>
<feature type="transmembrane region" description="Helical" evidence="2">
    <location>
        <begin position="255"/>
        <end position="279"/>
    </location>
</feature>
<dbReference type="Pfam" id="PF20153">
    <property type="entry name" value="DUF6535"/>
    <property type="match status" value="1"/>
</dbReference>
<dbReference type="EMBL" id="KN835234">
    <property type="protein sequence ID" value="KIK42584.1"/>
    <property type="molecule type" value="Genomic_DNA"/>
</dbReference>
<evidence type="ECO:0000313" key="5">
    <source>
        <dbReference type="Proteomes" id="UP000054485"/>
    </source>
</evidence>
<reference evidence="4 5" key="1">
    <citation type="submission" date="2014-04" db="EMBL/GenBank/DDBJ databases">
        <authorList>
            <consortium name="DOE Joint Genome Institute"/>
            <person name="Kuo A."/>
            <person name="Ruytinx J."/>
            <person name="Rineau F."/>
            <person name="Colpaert J."/>
            <person name="Kohler A."/>
            <person name="Nagy L.G."/>
            <person name="Floudas D."/>
            <person name="Copeland A."/>
            <person name="Barry K.W."/>
            <person name="Cichocki N."/>
            <person name="Veneault-Fourrey C."/>
            <person name="LaButti K."/>
            <person name="Lindquist E.A."/>
            <person name="Lipzen A."/>
            <person name="Lundell T."/>
            <person name="Morin E."/>
            <person name="Murat C."/>
            <person name="Sun H."/>
            <person name="Tunlid A."/>
            <person name="Henrissat B."/>
            <person name="Grigoriev I.V."/>
            <person name="Hibbett D.S."/>
            <person name="Martin F."/>
            <person name="Nordberg H.P."/>
            <person name="Cantor M.N."/>
            <person name="Hua S.X."/>
        </authorList>
    </citation>
    <scope>NUCLEOTIDE SEQUENCE [LARGE SCALE GENOMIC DNA]</scope>
    <source>
        <strain evidence="4 5">UH-Slu-Lm8-n1</strain>
    </source>
</reference>
<dbReference type="Proteomes" id="UP000054485">
    <property type="component" value="Unassembled WGS sequence"/>
</dbReference>
<feature type="region of interest" description="Disordered" evidence="1">
    <location>
        <begin position="40"/>
        <end position="66"/>
    </location>
</feature>
<feature type="compositionally biased region" description="Low complexity" evidence="1">
    <location>
        <begin position="40"/>
        <end position="57"/>
    </location>
</feature>
<feature type="transmembrane region" description="Helical" evidence="2">
    <location>
        <begin position="100"/>
        <end position="119"/>
    </location>
</feature>
<dbReference type="OrthoDB" id="2631228at2759"/>
<accession>A0A0D0AXR2</accession>
<keyword evidence="2" id="KW-0812">Transmembrane</keyword>
<protein>
    <recommendedName>
        <fullName evidence="3">DUF6535 domain-containing protein</fullName>
    </recommendedName>
</protein>
<dbReference type="STRING" id="930992.A0A0D0AXR2"/>
<organism evidence="4 5">
    <name type="scientific">Suillus luteus UH-Slu-Lm8-n1</name>
    <dbReference type="NCBI Taxonomy" id="930992"/>
    <lineage>
        <taxon>Eukaryota</taxon>
        <taxon>Fungi</taxon>
        <taxon>Dikarya</taxon>
        <taxon>Basidiomycota</taxon>
        <taxon>Agaricomycotina</taxon>
        <taxon>Agaricomycetes</taxon>
        <taxon>Agaricomycetidae</taxon>
        <taxon>Boletales</taxon>
        <taxon>Suillineae</taxon>
        <taxon>Suillaceae</taxon>
        <taxon>Suillus</taxon>
    </lineage>
</organism>
<sequence>MVLGIGLLRRVTPSIEQFARLREVLGCMFYSTYTSTSGTLLGQQRSGSTPYSSGTSSKPDSHFDHNDDENIRGHFWSIYEREAGYHVEEFLEKHKSDMDIVLIFSGLFSAVSTTFIVSLQSGLSPDQTETTNALIKLLIHTIDNSTFPGQQLDLPRWNGPGATEIWIQCLMYASLSTSLIAALGAVLGKQWLGHFIRCGRGPIDVRGRLRQQKMDGLQTWYFSAVLEALPLLIQVSLLLFGIALGASIWTQQPIIATPVVLTMALGALFYGAIVVSCVVSPTCPFQTTPSTILRFALQSISRLIRRSHITIASWVHLKIACMYDTDRDSTQPHRTDAPHDASAVRWIMETTTDPHVITSAALMVPEVEWPKLIDVSAAIVQLRDTFIACFESTQGRQPKLGLHARTRALACGKALVHLYFTRLDGRDMRQLFFDPLESASATPVTTQPPDISWFTFLVLQDTEMQFICDMIRSAFRLSLGHHPFVPRIPDSYLAWMSYSIPRCLMHYKQERHLRMWAVDAITRLLVFPLPCRAVIVNCLTAAALMIGIPIEEDVLSRLDRGDELESMLLQVLQGLQDLDLQATLEQGLSAPPTDPNNNLEDEEVDIALLFRPLSVLIEVIEYRQIFRDHNLPIWALQLCKRMVQRASIKHPLTPDHQYQCLSSARAALHLSIVADADLRYRADDSRALWKCVRVGSKRRKEDYTWLLDFIVHHRETKDHVALGDALQAMSKIGEVAWPEHLMRVYYECVCGAMSDDMPVRTRHSGMAALWGVRGKVARDGVGEGMMAALSRALSSTAALAIDAPIDESSHTLPLSASARSLGRDLCYIQIMFALRQVSEWDEHLANDGHIERCAGIAATLANENRNGRTRVLSQMNAGHLALYLAAILAGEPVHDDAGINKDKDAGVDADEVCWKLIRKAWAYASWQRLDEGVQCVVPVLVQHTLRHVKERQQNVSRSMAAAVLKVLGVLRVTGGDGEDERVGELTELLGLGDTGVVDVRE</sequence>
<reference evidence="5" key="2">
    <citation type="submission" date="2015-01" db="EMBL/GenBank/DDBJ databases">
        <title>Evolutionary Origins and Diversification of the Mycorrhizal Mutualists.</title>
        <authorList>
            <consortium name="DOE Joint Genome Institute"/>
            <consortium name="Mycorrhizal Genomics Consortium"/>
            <person name="Kohler A."/>
            <person name="Kuo A."/>
            <person name="Nagy L.G."/>
            <person name="Floudas D."/>
            <person name="Copeland A."/>
            <person name="Barry K.W."/>
            <person name="Cichocki N."/>
            <person name="Veneault-Fourrey C."/>
            <person name="LaButti K."/>
            <person name="Lindquist E.A."/>
            <person name="Lipzen A."/>
            <person name="Lundell T."/>
            <person name="Morin E."/>
            <person name="Murat C."/>
            <person name="Riley R."/>
            <person name="Ohm R."/>
            <person name="Sun H."/>
            <person name="Tunlid A."/>
            <person name="Henrissat B."/>
            <person name="Grigoriev I.V."/>
            <person name="Hibbett D.S."/>
            <person name="Martin F."/>
        </authorList>
    </citation>
    <scope>NUCLEOTIDE SEQUENCE [LARGE SCALE GENOMIC DNA]</scope>
    <source>
        <strain evidence="5">UH-Slu-Lm8-n1</strain>
    </source>
</reference>
<dbReference type="InterPro" id="IPR045338">
    <property type="entry name" value="DUF6535"/>
</dbReference>
<feature type="transmembrane region" description="Helical" evidence="2">
    <location>
        <begin position="220"/>
        <end position="249"/>
    </location>
</feature>
<feature type="transmembrane region" description="Helical" evidence="2">
    <location>
        <begin position="524"/>
        <end position="548"/>
    </location>
</feature>
<dbReference type="AlphaFoldDB" id="A0A0D0AXR2"/>
<evidence type="ECO:0000256" key="2">
    <source>
        <dbReference type="SAM" id="Phobius"/>
    </source>
</evidence>
<evidence type="ECO:0000313" key="4">
    <source>
        <dbReference type="EMBL" id="KIK42584.1"/>
    </source>
</evidence>
<feature type="domain" description="DUF6535" evidence="3">
    <location>
        <begin position="76"/>
        <end position="250"/>
    </location>
</feature>
<feature type="transmembrane region" description="Helical" evidence="2">
    <location>
        <begin position="165"/>
        <end position="187"/>
    </location>
</feature>
<keyword evidence="2" id="KW-0472">Membrane</keyword>
<name>A0A0D0AXR2_9AGAM</name>
<proteinExistence type="predicted"/>
<evidence type="ECO:0000256" key="1">
    <source>
        <dbReference type="SAM" id="MobiDB-lite"/>
    </source>
</evidence>
<keyword evidence="5" id="KW-1185">Reference proteome</keyword>
<keyword evidence="2" id="KW-1133">Transmembrane helix</keyword>
<gene>
    <name evidence="4" type="ORF">CY34DRAFT_12258</name>
</gene>
<dbReference type="InParanoid" id="A0A0D0AXR2"/>
<evidence type="ECO:0000259" key="3">
    <source>
        <dbReference type="Pfam" id="PF20153"/>
    </source>
</evidence>